<evidence type="ECO:0000256" key="1">
    <source>
        <dbReference type="PROSITE-ProRule" id="PRU00285"/>
    </source>
</evidence>
<feature type="compositionally biased region" description="Basic and acidic residues" evidence="3">
    <location>
        <begin position="9"/>
        <end position="24"/>
    </location>
</feature>
<organism evidence="5 6">
    <name type="scientific">Planctomicrobium piriforme</name>
    <dbReference type="NCBI Taxonomy" id="1576369"/>
    <lineage>
        <taxon>Bacteria</taxon>
        <taxon>Pseudomonadati</taxon>
        <taxon>Planctomycetota</taxon>
        <taxon>Planctomycetia</taxon>
        <taxon>Planctomycetales</taxon>
        <taxon>Planctomycetaceae</taxon>
        <taxon>Planctomicrobium</taxon>
    </lineage>
</organism>
<keyword evidence="6" id="KW-1185">Reference proteome</keyword>
<evidence type="ECO:0000259" key="4">
    <source>
        <dbReference type="PROSITE" id="PS01031"/>
    </source>
</evidence>
<sequence>MSNAPPPPEEPHPRSPEQAPERWVRTPPIDIFETDQGLVLRADLPGVTADGLELQVQDNRLTLFGRVPTPAPDGSELIHQEYHDGDFLRSFILSDDVDHERISAKLNNGVLEVLLPRIPRAQPRRISIQTQ</sequence>
<dbReference type="InterPro" id="IPR002068">
    <property type="entry name" value="A-crystallin/Hsp20_dom"/>
</dbReference>
<dbReference type="Proteomes" id="UP000199518">
    <property type="component" value="Unassembled WGS sequence"/>
</dbReference>
<protein>
    <submittedName>
        <fullName evidence="5">Molecular chaperone IbpA, HSP20 family</fullName>
    </submittedName>
</protein>
<reference evidence="6" key="1">
    <citation type="submission" date="2016-10" db="EMBL/GenBank/DDBJ databases">
        <authorList>
            <person name="Varghese N."/>
            <person name="Submissions S."/>
        </authorList>
    </citation>
    <scope>NUCLEOTIDE SEQUENCE [LARGE SCALE GENOMIC DNA]</scope>
    <source>
        <strain evidence="6">DSM 26348</strain>
    </source>
</reference>
<dbReference type="SUPFAM" id="SSF49764">
    <property type="entry name" value="HSP20-like chaperones"/>
    <property type="match status" value="1"/>
</dbReference>
<accession>A0A1I3DNC2</accession>
<dbReference type="PANTHER" id="PTHR11527">
    <property type="entry name" value="HEAT-SHOCK PROTEIN 20 FAMILY MEMBER"/>
    <property type="match status" value="1"/>
</dbReference>
<evidence type="ECO:0000256" key="3">
    <source>
        <dbReference type="SAM" id="MobiDB-lite"/>
    </source>
</evidence>
<comment type="similarity">
    <text evidence="1 2">Belongs to the small heat shock protein (HSP20) family.</text>
</comment>
<dbReference type="EMBL" id="FOQD01000003">
    <property type="protein sequence ID" value="SFH88048.1"/>
    <property type="molecule type" value="Genomic_DNA"/>
</dbReference>
<feature type="domain" description="SHSP" evidence="4">
    <location>
        <begin position="20"/>
        <end position="131"/>
    </location>
</feature>
<dbReference type="RefSeq" id="WP_092048345.1">
    <property type="nucleotide sequence ID" value="NZ_FOQD01000003.1"/>
</dbReference>
<dbReference type="InterPro" id="IPR031107">
    <property type="entry name" value="Small_HSP"/>
</dbReference>
<evidence type="ECO:0000313" key="5">
    <source>
        <dbReference type="EMBL" id="SFH88048.1"/>
    </source>
</evidence>
<dbReference type="PROSITE" id="PS01031">
    <property type="entry name" value="SHSP"/>
    <property type="match status" value="1"/>
</dbReference>
<dbReference type="OrthoDB" id="9792695at2"/>
<gene>
    <name evidence="5" type="ORF">SAMN05421753_103328</name>
</gene>
<dbReference type="Pfam" id="PF00011">
    <property type="entry name" value="HSP20"/>
    <property type="match status" value="1"/>
</dbReference>
<dbReference type="InterPro" id="IPR008978">
    <property type="entry name" value="HSP20-like_chaperone"/>
</dbReference>
<evidence type="ECO:0000256" key="2">
    <source>
        <dbReference type="RuleBase" id="RU003616"/>
    </source>
</evidence>
<proteinExistence type="inferred from homology"/>
<feature type="region of interest" description="Disordered" evidence="3">
    <location>
        <begin position="1"/>
        <end position="24"/>
    </location>
</feature>
<dbReference type="Gene3D" id="2.60.40.790">
    <property type="match status" value="1"/>
</dbReference>
<evidence type="ECO:0000313" key="6">
    <source>
        <dbReference type="Proteomes" id="UP000199518"/>
    </source>
</evidence>
<name>A0A1I3DNC2_9PLAN</name>
<dbReference type="CDD" id="cd06464">
    <property type="entry name" value="ACD_sHsps-like"/>
    <property type="match status" value="1"/>
</dbReference>
<dbReference type="STRING" id="1576369.SAMN05421753_103328"/>
<dbReference type="AlphaFoldDB" id="A0A1I3DNC2"/>